<organism evidence="2">
    <name type="scientific">Prymnesium polylepis</name>
    <dbReference type="NCBI Taxonomy" id="72548"/>
    <lineage>
        <taxon>Eukaryota</taxon>
        <taxon>Haptista</taxon>
        <taxon>Haptophyta</taxon>
        <taxon>Prymnesiophyceae</taxon>
        <taxon>Prymnesiales</taxon>
        <taxon>Prymnesiaceae</taxon>
        <taxon>Prymnesium</taxon>
    </lineage>
</organism>
<feature type="region of interest" description="Disordered" evidence="1">
    <location>
        <begin position="117"/>
        <end position="151"/>
    </location>
</feature>
<feature type="region of interest" description="Disordered" evidence="1">
    <location>
        <begin position="1"/>
        <end position="48"/>
    </location>
</feature>
<dbReference type="AlphaFoldDB" id="A0A7S4JDG4"/>
<dbReference type="EMBL" id="HBKO01036024">
    <property type="protein sequence ID" value="CAE2260273.1"/>
    <property type="molecule type" value="Transcribed_RNA"/>
</dbReference>
<feature type="compositionally biased region" description="Low complexity" evidence="1">
    <location>
        <begin position="121"/>
        <end position="133"/>
    </location>
</feature>
<evidence type="ECO:0000256" key="1">
    <source>
        <dbReference type="SAM" id="MobiDB-lite"/>
    </source>
</evidence>
<accession>A0A7S4JDG4</accession>
<sequence>MLPTNADDALPPTLVLDAVPSSVERRSSDDGTLLPSRKRERSSADSPRKRICLLGHTASPPTSCAARLLEIDRVWSSAAHKERPTLSSILSERVSMLEATIECAAGLLGLSESGATENARPAASNNPSAPIISRTPLLPPQPVDPTVSTGQESRWWTPELLARAVEYGLPTPAINRHAWQASLLAERNLSLQRSVSLALQQTAGF</sequence>
<reference evidence="2" key="1">
    <citation type="submission" date="2021-01" db="EMBL/GenBank/DDBJ databases">
        <authorList>
            <person name="Corre E."/>
            <person name="Pelletier E."/>
            <person name="Niang G."/>
            <person name="Scheremetjew M."/>
            <person name="Finn R."/>
            <person name="Kale V."/>
            <person name="Holt S."/>
            <person name="Cochrane G."/>
            <person name="Meng A."/>
            <person name="Brown T."/>
            <person name="Cohen L."/>
        </authorList>
    </citation>
    <scope>NUCLEOTIDE SEQUENCE</scope>
    <source>
        <strain evidence="2">UIO037</strain>
    </source>
</reference>
<protein>
    <submittedName>
        <fullName evidence="2">Uncharacterized protein</fullName>
    </submittedName>
</protein>
<name>A0A7S4JDG4_9EUKA</name>
<gene>
    <name evidence="2" type="ORF">CPOL0286_LOCUS16409</name>
</gene>
<proteinExistence type="predicted"/>
<evidence type="ECO:0000313" key="2">
    <source>
        <dbReference type="EMBL" id="CAE2260273.1"/>
    </source>
</evidence>